<proteinExistence type="predicted"/>
<gene>
    <name evidence="1" type="ORF">CTG158_LOCUS12</name>
</gene>
<dbReference type="Proteomes" id="UP001531446">
    <property type="component" value="Segment"/>
</dbReference>
<name>A0ABM9HVH2_9VIRU</name>
<evidence type="ECO:0000313" key="1">
    <source>
        <dbReference type="EMBL" id="CAI4043376.1"/>
    </source>
</evidence>
<accession>A0ABM9HVH2</accession>
<reference evidence="1" key="1">
    <citation type="submission" date="2022-10" db="EMBL/GenBank/DDBJ databases">
        <authorList>
            <person name="Bize A."/>
        </authorList>
    </citation>
    <scope>NUCLEOTIDE SEQUENCE [LARGE SCALE GENOMIC DNA]</scope>
</reference>
<protein>
    <submittedName>
        <fullName evidence="1">Major capsid protein (HK97-like)</fullName>
    </submittedName>
</protein>
<evidence type="ECO:0000313" key="2">
    <source>
        <dbReference type="Proteomes" id="UP001531446"/>
    </source>
</evidence>
<keyword evidence="2" id="KW-1185">Reference proteome</keyword>
<organism evidence="1 2">
    <name type="scientific">uncultured archaeal virus</name>
    <dbReference type="NCBI Taxonomy" id="1960247"/>
    <lineage>
        <taxon>Viruses</taxon>
        <taxon>environmental samples</taxon>
    </lineage>
</organism>
<dbReference type="EMBL" id="OX365879">
    <property type="protein sequence ID" value="CAI4043376.1"/>
    <property type="molecule type" value="Genomic_DNA"/>
</dbReference>
<sequence>MALQAEIKREDILKNQGNAQLFVTDEVATGLTIAPTLNKIVQTGRRYNFYTREKTSKQIFQDFFAEEPIETAKGAQLIEVSGSEQTPESVPLLSKGFRYIVIKEDYEDSPESFLMDIEDMCYVIVAAIENSVKDAVNANAPTPSSRADLHDGPWDDSTMIAEDLRGFRNDMRHRGIRGRLDLLFHSADSYDNLGNYIIRTEGIQNLKEENDVIDYGSVKNTFAEFGPASGQTFGWPSAAPPGAIVYRKIPGAYTPIKSKEGTEPYLPVINMKIIESDGDGMDPVLDIRFGAHWSVPIMRKNNIFNKTGI</sequence>